<comment type="caution">
    <text evidence="1">The sequence shown here is derived from an EMBL/GenBank/DDBJ whole genome shotgun (WGS) entry which is preliminary data.</text>
</comment>
<dbReference type="Proteomes" id="UP000828251">
    <property type="component" value="Unassembled WGS sequence"/>
</dbReference>
<organism evidence="1 2">
    <name type="scientific">Gossypium stocksii</name>
    <dbReference type="NCBI Taxonomy" id="47602"/>
    <lineage>
        <taxon>Eukaryota</taxon>
        <taxon>Viridiplantae</taxon>
        <taxon>Streptophyta</taxon>
        <taxon>Embryophyta</taxon>
        <taxon>Tracheophyta</taxon>
        <taxon>Spermatophyta</taxon>
        <taxon>Magnoliopsida</taxon>
        <taxon>eudicotyledons</taxon>
        <taxon>Gunneridae</taxon>
        <taxon>Pentapetalae</taxon>
        <taxon>rosids</taxon>
        <taxon>malvids</taxon>
        <taxon>Malvales</taxon>
        <taxon>Malvaceae</taxon>
        <taxon>Malvoideae</taxon>
        <taxon>Gossypium</taxon>
    </lineage>
</organism>
<evidence type="ECO:0000313" key="2">
    <source>
        <dbReference type="Proteomes" id="UP000828251"/>
    </source>
</evidence>
<sequence>MTKGVDKQIEPKETRGADKLTLNNDALKAIKAKNEAMMKALNTRIEEVEEEFVMCRTVMIKGC</sequence>
<reference evidence="1 2" key="1">
    <citation type="journal article" date="2021" name="Plant Biotechnol. J.">
        <title>Multi-omics assisted identification of the key and species-specific regulatory components of drought-tolerant mechanisms in Gossypium stocksii.</title>
        <authorList>
            <person name="Yu D."/>
            <person name="Ke L."/>
            <person name="Zhang D."/>
            <person name="Wu Y."/>
            <person name="Sun Y."/>
            <person name="Mei J."/>
            <person name="Sun J."/>
            <person name="Sun Y."/>
        </authorList>
    </citation>
    <scope>NUCLEOTIDE SEQUENCE [LARGE SCALE GENOMIC DNA]</scope>
    <source>
        <strain evidence="2">cv. E1</strain>
        <tissue evidence="1">Leaf</tissue>
    </source>
</reference>
<keyword evidence="2" id="KW-1185">Reference proteome</keyword>
<proteinExistence type="predicted"/>
<evidence type="ECO:0000313" key="1">
    <source>
        <dbReference type="EMBL" id="KAH1046095.1"/>
    </source>
</evidence>
<name>A0A9D3UJJ2_9ROSI</name>
<protein>
    <submittedName>
        <fullName evidence="1">Uncharacterized protein</fullName>
    </submittedName>
</protein>
<accession>A0A9D3UJJ2</accession>
<dbReference type="AlphaFoldDB" id="A0A9D3UJJ2"/>
<dbReference type="EMBL" id="JAIQCV010000011">
    <property type="protein sequence ID" value="KAH1046095.1"/>
    <property type="molecule type" value="Genomic_DNA"/>
</dbReference>
<gene>
    <name evidence="1" type="ORF">J1N35_036879</name>
</gene>